<evidence type="ECO:0000259" key="2">
    <source>
        <dbReference type="Pfam" id="PF23636"/>
    </source>
</evidence>
<dbReference type="RefSeq" id="WP_229853126.1">
    <property type="nucleotide sequence ID" value="NZ_BMRP01000107.1"/>
</dbReference>
<evidence type="ECO:0000256" key="1">
    <source>
        <dbReference type="SAM" id="Phobius"/>
    </source>
</evidence>
<dbReference type="EMBL" id="BMRP01000107">
    <property type="protein sequence ID" value="GGV05167.1"/>
    <property type="molecule type" value="Genomic_DNA"/>
</dbReference>
<accession>A0ABQ2VPU4</accession>
<organism evidence="3 4">
    <name type="scientific">Streptomyces albospinus</name>
    <dbReference type="NCBI Taxonomy" id="285515"/>
    <lineage>
        <taxon>Bacteria</taxon>
        <taxon>Bacillati</taxon>
        <taxon>Actinomycetota</taxon>
        <taxon>Actinomycetes</taxon>
        <taxon>Kitasatosporales</taxon>
        <taxon>Streptomycetaceae</taxon>
        <taxon>Streptomyces</taxon>
    </lineage>
</organism>
<feature type="domain" description="DUF7144" evidence="2">
    <location>
        <begin position="33"/>
        <end position="142"/>
    </location>
</feature>
<feature type="transmembrane region" description="Helical" evidence="1">
    <location>
        <begin position="28"/>
        <end position="52"/>
    </location>
</feature>
<dbReference type="Pfam" id="PF23636">
    <property type="entry name" value="DUF7144"/>
    <property type="match status" value="1"/>
</dbReference>
<reference evidence="4" key="1">
    <citation type="journal article" date="2019" name="Int. J. Syst. Evol. Microbiol.">
        <title>The Global Catalogue of Microorganisms (GCM) 10K type strain sequencing project: providing services to taxonomists for standard genome sequencing and annotation.</title>
        <authorList>
            <consortium name="The Broad Institute Genomics Platform"/>
            <consortium name="The Broad Institute Genome Sequencing Center for Infectious Disease"/>
            <person name="Wu L."/>
            <person name="Ma J."/>
        </authorList>
    </citation>
    <scope>NUCLEOTIDE SEQUENCE [LARGE SCALE GENOMIC DNA]</scope>
    <source>
        <strain evidence="4">JCM 3399</strain>
    </source>
</reference>
<keyword evidence="1" id="KW-1133">Transmembrane helix</keyword>
<protein>
    <recommendedName>
        <fullName evidence="2">DUF7144 domain-containing protein</fullName>
    </recommendedName>
</protein>
<sequence length="152" mass="16067">MAALDRKAAAMAAVPNKGRQGSPYSSELISGASLFAGTSLMLSGPLSILQGVTAITHDTVFSSPRYDYRFDLSAWGGIHLVVGVALVVIGVGVLLDKSWARAAGIPVAGISLVTQFMFVPYYPVWSIIVMTLDLLIIWALSRSFHPGTSGGR</sequence>
<dbReference type="InterPro" id="IPR055568">
    <property type="entry name" value="DUF7144"/>
</dbReference>
<keyword evidence="1" id="KW-0812">Transmembrane</keyword>
<evidence type="ECO:0000313" key="3">
    <source>
        <dbReference type="EMBL" id="GGV05167.1"/>
    </source>
</evidence>
<feature type="transmembrane region" description="Helical" evidence="1">
    <location>
        <begin position="124"/>
        <end position="144"/>
    </location>
</feature>
<name>A0ABQ2VPU4_9ACTN</name>
<evidence type="ECO:0000313" key="4">
    <source>
        <dbReference type="Proteomes" id="UP000654471"/>
    </source>
</evidence>
<feature type="transmembrane region" description="Helical" evidence="1">
    <location>
        <begin position="72"/>
        <end position="95"/>
    </location>
</feature>
<keyword evidence="4" id="KW-1185">Reference proteome</keyword>
<keyword evidence="1" id="KW-0472">Membrane</keyword>
<comment type="caution">
    <text evidence="3">The sequence shown here is derived from an EMBL/GenBank/DDBJ whole genome shotgun (WGS) entry which is preliminary data.</text>
</comment>
<gene>
    <name evidence="3" type="ORF">GCM10010211_85290</name>
</gene>
<dbReference type="Proteomes" id="UP000654471">
    <property type="component" value="Unassembled WGS sequence"/>
</dbReference>
<proteinExistence type="predicted"/>